<feature type="domain" description="DUF4939" evidence="1">
    <location>
        <begin position="5"/>
        <end position="105"/>
    </location>
</feature>
<evidence type="ECO:0000313" key="2">
    <source>
        <dbReference type="EMBL" id="ELK05735.1"/>
    </source>
</evidence>
<dbReference type="Pfam" id="PF16297">
    <property type="entry name" value="DUF4939"/>
    <property type="match status" value="1"/>
</dbReference>
<dbReference type="AlphaFoldDB" id="L5K2C9"/>
<sequence>MNWVRRLLCEKANLLGQVRPPACPVAFPETFTGDSARLPEFLIQAAAYMRIFEARFSNDILKVAFLISRFSGAAEEWVVPYTERESPILSHYPRFVDALKRAFGRNG</sequence>
<dbReference type="InParanoid" id="L5K2C9"/>
<proteinExistence type="predicted"/>
<dbReference type="KEGG" id="pale:102884101"/>
<organism evidence="2 3">
    <name type="scientific">Pteropus alecto</name>
    <name type="common">Black flying fox</name>
    <dbReference type="NCBI Taxonomy" id="9402"/>
    <lineage>
        <taxon>Eukaryota</taxon>
        <taxon>Metazoa</taxon>
        <taxon>Chordata</taxon>
        <taxon>Craniata</taxon>
        <taxon>Vertebrata</taxon>
        <taxon>Euteleostomi</taxon>
        <taxon>Mammalia</taxon>
        <taxon>Eutheria</taxon>
        <taxon>Laurasiatheria</taxon>
        <taxon>Chiroptera</taxon>
        <taxon>Yinpterochiroptera</taxon>
        <taxon>Pteropodoidea</taxon>
        <taxon>Pteropodidae</taxon>
        <taxon>Pteropodinae</taxon>
        <taxon>Pteropus</taxon>
    </lineage>
</organism>
<dbReference type="Proteomes" id="UP000010552">
    <property type="component" value="Unassembled WGS sequence"/>
</dbReference>
<dbReference type="OrthoDB" id="9827795at2759"/>
<protein>
    <submittedName>
        <fullName evidence="2">Protein LDOC1</fullName>
    </submittedName>
</protein>
<gene>
    <name evidence="2" type="ORF">PAL_GLEAN10023201</name>
</gene>
<dbReference type="eggNOG" id="ENOG502T19P">
    <property type="taxonomic scope" value="Eukaryota"/>
</dbReference>
<keyword evidence="3" id="KW-1185">Reference proteome</keyword>
<dbReference type="FunCoup" id="L5K2C9">
    <property type="interactions" value="18"/>
</dbReference>
<reference evidence="3" key="1">
    <citation type="journal article" date="2013" name="Science">
        <title>Comparative analysis of bat genomes provides insight into the evolution of flight and immunity.</title>
        <authorList>
            <person name="Zhang G."/>
            <person name="Cowled C."/>
            <person name="Shi Z."/>
            <person name="Huang Z."/>
            <person name="Bishop-Lilly K.A."/>
            <person name="Fang X."/>
            <person name="Wynne J.W."/>
            <person name="Xiong Z."/>
            <person name="Baker M.L."/>
            <person name="Zhao W."/>
            <person name="Tachedjian M."/>
            <person name="Zhu Y."/>
            <person name="Zhou P."/>
            <person name="Jiang X."/>
            <person name="Ng J."/>
            <person name="Yang L."/>
            <person name="Wu L."/>
            <person name="Xiao J."/>
            <person name="Feng Y."/>
            <person name="Chen Y."/>
            <person name="Sun X."/>
            <person name="Zhang Y."/>
            <person name="Marsh G.A."/>
            <person name="Crameri G."/>
            <person name="Broder C.C."/>
            <person name="Frey K.G."/>
            <person name="Wang L.F."/>
            <person name="Wang J."/>
        </authorList>
    </citation>
    <scope>NUCLEOTIDE SEQUENCE [LARGE SCALE GENOMIC DNA]</scope>
</reference>
<dbReference type="InterPro" id="IPR032549">
    <property type="entry name" value="DUF4939"/>
</dbReference>
<dbReference type="STRING" id="9402.L5K2C9"/>
<evidence type="ECO:0000313" key="3">
    <source>
        <dbReference type="Proteomes" id="UP000010552"/>
    </source>
</evidence>
<dbReference type="EMBL" id="KB031041">
    <property type="protein sequence ID" value="ELK05735.1"/>
    <property type="molecule type" value="Genomic_DNA"/>
</dbReference>
<evidence type="ECO:0000259" key="1">
    <source>
        <dbReference type="Pfam" id="PF16297"/>
    </source>
</evidence>
<accession>L5K2C9</accession>
<name>L5K2C9_PTEAL</name>